<evidence type="ECO:0000256" key="1">
    <source>
        <dbReference type="SAM" id="SignalP"/>
    </source>
</evidence>
<proteinExistence type="predicted"/>
<keyword evidence="3" id="KW-1185">Reference proteome</keyword>
<feature type="chain" id="PRO_5044773768" evidence="1">
    <location>
        <begin position="24"/>
        <end position="209"/>
    </location>
</feature>
<dbReference type="AlphaFoldDB" id="A0ABD0KKY6"/>
<protein>
    <submittedName>
        <fullName evidence="2">Uncharacterized protein</fullName>
    </submittedName>
</protein>
<feature type="signal peptide" evidence="1">
    <location>
        <begin position="1"/>
        <end position="23"/>
    </location>
</feature>
<accession>A0ABD0KKY6</accession>
<comment type="caution">
    <text evidence="2">The sequence shown here is derived from an EMBL/GenBank/DDBJ whole genome shotgun (WGS) entry which is preliminary data.</text>
</comment>
<name>A0ABD0KKY6_9CAEN</name>
<evidence type="ECO:0000313" key="2">
    <source>
        <dbReference type="EMBL" id="KAK7487655.1"/>
    </source>
</evidence>
<organism evidence="2 3">
    <name type="scientific">Batillaria attramentaria</name>
    <dbReference type="NCBI Taxonomy" id="370345"/>
    <lineage>
        <taxon>Eukaryota</taxon>
        <taxon>Metazoa</taxon>
        <taxon>Spiralia</taxon>
        <taxon>Lophotrochozoa</taxon>
        <taxon>Mollusca</taxon>
        <taxon>Gastropoda</taxon>
        <taxon>Caenogastropoda</taxon>
        <taxon>Sorbeoconcha</taxon>
        <taxon>Cerithioidea</taxon>
        <taxon>Batillariidae</taxon>
        <taxon>Batillaria</taxon>
    </lineage>
</organism>
<dbReference type="EMBL" id="JACVVK020000161">
    <property type="protein sequence ID" value="KAK7487655.1"/>
    <property type="molecule type" value="Genomic_DNA"/>
</dbReference>
<reference evidence="2 3" key="1">
    <citation type="journal article" date="2023" name="Sci. Data">
        <title>Genome assembly of the Korean intertidal mud-creeper Batillaria attramentaria.</title>
        <authorList>
            <person name="Patra A.K."/>
            <person name="Ho P.T."/>
            <person name="Jun S."/>
            <person name="Lee S.J."/>
            <person name="Kim Y."/>
            <person name="Won Y.J."/>
        </authorList>
    </citation>
    <scope>NUCLEOTIDE SEQUENCE [LARGE SCALE GENOMIC DNA]</scope>
    <source>
        <strain evidence="2">Wonlab-2016</strain>
    </source>
</reference>
<evidence type="ECO:0000313" key="3">
    <source>
        <dbReference type="Proteomes" id="UP001519460"/>
    </source>
</evidence>
<gene>
    <name evidence="2" type="ORF">BaRGS_00021074</name>
</gene>
<keyword evidence="1" id="KW-0732">Signal</keyword>
<dbReference type="Proteomes" id="UP001519460">
    <property type="component" value="Unassembled WGS sequence"/>
</dbReference>
<sequence>MIPLLLTSVGIVLQLLCANPALGQATSDIQMSCPPKFKKGVRANLTCLLSADFISKCFGTYVDVLHIRFAAKGEAAKTKCKVVGVEDANCTGEPDCRVVGCGDGKSSKIRVEYSFIPNTDELMGGTWDCTVLSCLDTNKKSALNSSTEHCDNVVLEAPSKSTGAIISPALTGIVTAAVVCLVAVATGGIYSYGVLTASTHPPPPTLYSF</sequence>